<dbReference type="STRING" id="4577.A0A1D6LES7"/>
<dbReference type="InterPro" id="IPR039429">
    <property type="entry name" value="SHMT-like_dom"/>
</dbReference>
<name>A0A1D6LES7_MAIZE</name>
<dbReference type="Pfam" id="PF00464">
    <property type="entry name" value="SHMT"/>
    <property type="match status" value="1"/>
</dbReference>
<proteinExistence type="predicted"/>
<dbReference type="PaxDb" id="4577-GRMZM2G018262_P01"/>
<feature type="domain" description="Poly(A) polymerase nucleotidyltransferase" evidence="3">
    <location>
        <begin position="255"/>
        <end position="308"/>
    </location>
</feature>
<dbReference type="AlphaFoldDB" id="A0A1D6LES7"/>
<dbReference type="InterPro" id="IPR048840">
    <property type="entry name" value="PolA_pol_NTPase"/>
</dbReference>
<feature type="region of interest" description="Disordered" evidence="1">
    <location>
        <begin position="1"/>
        <end position="36"/>
    </location>
</feature>
<dbReference type="eggNOG" id="KOG1303">
    <property type="taxonomic scope" value="Eukaryota"/>
</dbReference>
<gene>
    <name evidence="4" type="ORF">ZEAMMB73_Zm00001d035165</name>
</gene>
<evidence type="ECO:0000259" key="3">
    <source>
        <dbReference type="Pfam" id="PF20750"/>
    </source>
</evidence>
<feature type="compositionally biased region" description="Pro residues" evidence="1">
    <location>
        <begin position="18"/>
        <end position="35"/>
    </location>
</feature>
<dbReference type="InParanoid" id="A0A1D6LES7"/>
<dbReference type="FunFam" id="1.10.1410.10:FF:000036">
    <property type="entry name" value="Nuclear poly(A) polymerase 1"/>
    <property type="match status" value="1"/>
</dbReference>
<sequence>MAGRSAPTLPPLNNRTPTPHPNPLAPASPPHPRVPLPRLVRPYRTINVPPHRPCPPHARHSHPRWLAPLLLPVPSPASALNVAGQPWSKARGFAGFTKRALVAAGAAVVSSIPVNPLDVAKKPFVHRYVYQSLYIQLEKQLAKTWRSTRGRTTRDRGRTGRSNSPSFCQPKENHVPQQIAEHRRIMCGKSLTAKGYEVVSNGIDNHLVSVNLKNKEAKGTRAGLMGTTILAMLSVRRVCEGCGMSKVKNNNGYHGVTEPISLSGPTEKYLMQTTEVEKYLSDARLYERQDEAILREEVLGKLDQVEQFSTEIYYFASFKIFFLAVVDEGTTSRCTFYLEMY</sequence>
<feature type="region of interest" description="Disordered" evidence="1">
    <location>
        <begin position="145"/>
        <end position="175"/>
    </location>
</feature>
<organism evidence="4">
    <name type="scientific">Zea mays</name>
    <name type="common">Maize</name>
    <dbReference type="NCBI Taxonomy" id="4577"/>
    <lineage>
        <taxon>Eukaryota</taxon>
        <taxon>Viridiplantae</taxon>
        <taxon>Streptophyta</taxon>
        <taxon>Embryophyta</taxon>
        <taxon>Tracheophyta</taxon>
        <taxon>Spermatophyta</taxon>
        <taxon>Magnoliopsida</taxon>
        <taxon>Liliopsida</taxon>
        <taxon>Poales</taxon>
        <taxon>Poaceae</taxon>
        <taxon>PACMAD clade</taxon>
        <taxon>Panicoideae</taxon>
        <taxon>Andropogonodae</taxon>
        <taxon>Andropogoneae</taxon>
        <taxon>Tripsacinae</taxon>
        <taxon>Zea</taxon>
    </lineage>
</organism>
<feature type="domain" description="Serine hydroxymethyltransferase-like" evidence="2">
    <location>
        <begin position="176"/>
        <end position="224"/>
    </location>
</feature>
<dbReference type="EMBL" id="CM000782">
    <property type="protein sequence ID" value="AQK78451.1"/>
    <property type="molecule type" value="Genomic_DNA"/>
</dbReference>
<dbReference type="InterPro" id="IPR043519">
    <property type="entry name" value="NT_sf"/>
</dbReference>
<accession>A0A1D6LES7</accession>
<dbReference type="Pfam" id="PF20750">
    <property type="entry name" value="PAP_NTPase"/>
    <property type="match status" value="1"/>
</dbReference>
<evidence type="ECO:0000256" key="1">
    <source>
        <dbReference type="SAM" id="MobiDB-lite"/>
    </source>
</evidence>
<dbReference type="ExpressionAtlas" id="A0A1D6LES7">
    <property type="expression patterns" value="baseline"/>
</dbReference>
<protein>
    <submittedName>
        <fullName evidence="4">Uncharacterized protein</fullName>
    </submittedName>
</protein>
<dbReference type="SMR" id="A0A1D6LES7"/>
<dbReference type="InterPro" id="IPR015422">
    <property type="entry name" value="PyrdxlP-dep_Trfase_small"/>
</dbReference>
<evidence type="ECO:0000259" key="2">
    <source>
        <dbReference type="Pfam" id="PF00464"/>
    </source>
</evidence>
<evidence type="ECO:0000313" key="4">
    <source>
        <dbReference type="EMBL" id="AQK78451.1"/>
    </source>
</evidence>
<dbReference type="Gene3D" id="1.10.1410.10">
    <property type="match status" value="1"/>
</dbReference>
<dbReference type="Gene3D" id="3.30.460.10">
    <property type="entry name" value="Beta Polymerase, domain 2"/>
    <property type="match status" value="1"/>
</dbReference>
<dbReference type="Gene3D" id="3.90.1150.10">
    <property type="entry name" value="Aspartate Aminotransferase, domain 1"/>
    <property type="match status" value="1"/>
</dbReference>
<reference evidence="4" key="1">
    <citation type="submission" date="2015-12" db="EMBL/GenBank/DDBJ databases">
        <title>Update maize B73 reference genome by single molecule sequencing technologies.</title>
        <authorList>
            <consortium name="Maize Genome Sequencing Project"/>
            <person name="Ware D."/>
        </authorList>
    </citation>
    <scope>NUCLEOTIDE SEQUENCE</scope>
    <source>
        <tissue evidence="4">Seedling</tissue>
    </source>
</reference>